<evidence type="ECO:0000313" key="8">
    <source>
        <dbReference type="EMBL" id="MFC5711641.1"/>
    </source>
</evidence>
<gene>
    <name evidence="6 8" type="primary">rsmG</name>
    <name evidence="8" type="ORF">ACFPU1_02480</name>
</gene>
<keyword evidence="2 6" id="KW-0698">rRNA processing</keyword>
<dbReference type="CDD" id="cd02440">
    <property type="entry name" value="AdoMet_MTases"/>
    <property type="match status" value="1"/>
</dbReference>
<dbReference type="GO" id="GO:0008168">
    <property type="term" value="F:methyltransferase activity"/>
    <property type="evidence" value="ECO:0007669"/>
    <property type="project" value="UniProtKB-KW"/>
</dbReference>
<proteinExistence type="inferred from homology"/>
<keyword evidence="5 6" id="KW-0949">S-adenosyl-L-methionine</keyword>
<feature type="binding site" evidence="6">
    <location>
        <position position="82"/>
    </location>
    <ligand>
        <name>S-adenosyl-L-methionine</name>
        <dbReference type="ChEBI" id="CHEBI:59789"/>
    </ligand>
</feature>
<name>A0ABW0YIY9_9BACI</name>
<feature type="binding site" evidence="6">
    <location>
        <position position="147"/>
    </location>
    <ligand>
        <name>S-adenosyl-L-methionine</name>
        <dbReference type="ChEBI" id="CHEBI:59789"/>
    </ligand>
</feature>
<dbReference type="RefSeq" id="WP_054636248.1">
    <property type="nucleotide sequence ID" value="NZ_JBHSOZ010000002.1"/>
</dbReference>
<dbReference type="PANTHER" id="PTHR31760">
    <property type="entry name" value="S-ADENOSYL-L-METHIONINE-DEPENDENT METHYLTRANSFERASES SUPERFAMILY PROTEIN"/>
    <property type="match status" value="1"/>
</dbReference>
<evidence type="ECO:0000256" key="1">
    <source>
        <dbReference type="ARBA" id="ARBA00022490"/>
    </source>
</evidence>
<evidence type="ECO:0000313" key="9">
    <source>
        <dbReference type="Proteomes" id="UP001596142"/>
    </source>
</evidence>
<keyword evidence="3 6" id="KW-0489">Methyltransferase</keyword>
<dbReference type="SUPFAM" id="SSF53335">
    <property type="entry name" value="S-adenosyl-L-methionine-dependent methyltransferases"/>
    <property type="match status" value="1"/>
</dbReference>
<dbReference type="HAMAP" id="MF_00074">
    <property type="entry name" value="16SrRNA_methyltr_G"/>
    <property type="match status" value="1"/>
</dbReference>
<feature type="region of interest" description="Disordered" evidence="7">
    <location>
        <begin position="219"/>
        <end position="238"/>
    </location>
</feature>
<evidence type="ECO:0000256" key="7">
    <source>
        <dbReference type="SAM" id="MobiDB-lite"/>
    </source>
</evidence>
<evidence type="ECO:0000256" key="2">
    <source>
        <dbReference type="ARBA" id="ARBA00022552"/>
    </source>
</evidence>
<dbReference type="EMBL" id="JBHSOZ010000002">
    <property type="protein sequence ID" value="MFC5711641.1"/>
    <property type="molecule type" value="Genomic_DNA"/>
</dbReference>
<evidence type="ECO:0000256" key="6">
    <source>
        <dbReference type="HAMAP-Rule" id="MF_00074"/>
    </source>
</evidence>
<dbReference type="PANTHER" id="PTHR31760:SF0">
    <property type="entry name" value="S-ADENOSYL-L-METHIONINE-DEPENDENT METHYLTRANSFERASES SUPERFAMILY PROTEIN"/>
    <property type="match status" value="1"/>
</dbReference>
<comment type="caution">
    <text evidence="6">Lacks conserved residue(s) required for the propagation of feature annotation.</text>
</comment>
<dbReference type="NCBIfam" id="TIGR00138">
    <property type="entry name" value="rsmG_gidB"/>
    <property type="match status" value="1"/>
</dbReference>
<evidence type="ECO:0000256" key="3">
    <source>
        <dbReference type="ARBA" id="ARBA00022603"/>
    </source>
</evidence>
<comment type="similarity">
    <text evidence="6">Belongs to the methyltransferase superfamily. RNA methyltransferase RsmG family.</text>
</comment>
<dbReference type="InterPro" id="IPR003682">
    <property type="entry name" value="rRNA_ssu_MeTfrase_G"/>
</dbReference>
<feature type="binding site" evidence="6">
    <location>
        <begin position="128"/>
        <end position="129"/>
    </location>
    <ligand>
        <name>S-adenosyl-L-methionine</name>
        <dbReference type="ChEBI" id="CHEBI:59789"/>
    </ligand>
</feature>
<keyword evidence="9" id="KW-1185">Reference proteome</keyword>
<dbReference type="InterPro" id="IPR029063">
    <property type="entry name" value="SAM-dependent_MTases_sf"/>
</dbReference>
<organism evidence="8 9">
    <name type="scientific">Thalassorhabdus alkalitolerans</name>
    <dbReference type="NCBI Taxonomy" id="2282697"/>
    <lineage>
        <taxon>Bacteria</taxon>
        <taxon>Bacillati</taxon>
        <taxon>Bacillota</taxon>
        <taxon>Bacilli</taxon>
        <taxon>Bacillales</taxon>
        <taxon>Bacillaceae</taxon>
        <taxon>Thalassorhabdus</taxon>
    </lineage>
</organism>
<keyword evidence="1 6" id="KW-0963">Cytoplasm</keyword>
<reference evidence="9" key="1">
    <citation type="journal article" date="2019" name="Int. J. Syst. Evol. Microbiol.">
        <title>The Global Catalogue of Microorganisms (GCM) 10K type strain sequencing project: providing services to taxonomists for standard genome sequencing and annotation.</title>
        <authorList>
            <consortium name="The Broad Institute Genomics Platform"/>
            <consortium name="The Broad Institute Genome Sequencing Center for Infectious Disease"/>
            <person name="Wu L."/>
            <person name="Ma J."/>
        </authorList>
    </citation>
    <scope>NUCLEOTIDE SEQUENCE [LARGE SCALE GENOMIC DNA]</scope>
    <source>
        <strain evidence="9">CECT 7184</strain>
    </source>
</reference>
<evidence type="ECO:0000256" key="4">
    <source>
        <dbReference type="ARBA" id="ARBA00022679"/>
    </source>
</evidence>
<dbReference type="Proteomes" id="UP001596142">
    <property type="component" value="Unassembled WGS sequence"/>
</dbReference>
<comment type="subcellular location">
    <subcellularLocation>
        <location evidence="6">Cytoplasm</location>
    </subcellularLocation>
</comment>
<protein>
    <recommendedName>
        <fullName evidence="6">Ribosomal RNA small subunit methyltransferase G</fullName>
        <ecNumber evidence="6">2.1.1.-</ecNumber>
    </recommendedName>
    <alternativeName>
        <fullName evidence="6">16S rRNA 7-methylguanosine methyltransferase</fullName>
        <shortName evidence="6">16S rRNA m7G methyltransferase</shortName>
    </alternativeName>
</protein>
<dbReference type="GO" id="GO:0032259">
    <property type="term" value="P:methylation"/>
    <property type="evidence" value="ECO:0007669"/>
    <property type="project" value="UniProtKB-KW"/>
</dbReference>
<accession>A0ABW0YIY9</accession>
<dbReference type="EC" id="2.1.1.-" evidence="6"/>
<sequence>MSRQFFTTWLEKEGLSLSKHQLKQFDEYFHLLVEWNKKMNLTGITEEDEVYEKHFYDSLTVAFFHDFTKVKKVIDIGAGAGFPSLPLKIAYPHLEVVIVDSLKKRITFLEHVAEHIGIDKVQFMHGRAEELARKKELREQFDVALARAVARMPVLTELCLPFVQKNGSFLAMKGASGLEEKEEAGKAISQLGGKWGEAYSLKLPGEESERSILKVEKVKETPKAYPRKPGTPAKQPIV</sequence>
<dbReference type="PIRSF" id="PIRSF003078">
    <property type="entry name" value="GidB"/>
    <property type="match status" value="1"/>
</dbReference>
<comment type="caution">
    <text evidence="8">The sequence shown here is derived from an EMBL/GenBank/DDBJ whole genome shotgun (WGS) entry which is preliminary data.</text>
</comment>
<keyword evidence="4 6" id="KW-0808">Transferase</keyword>
<evidence type="ECO:0000256" key="5">
    <source>
        <dbReference type="ARBA" id="ARBA00022691"/>
    </source>
</evidence>
<dbReference type="Pfam" id="PF02527">
    <property type="entry name" value="GidB"/>
    <property type="match status" value="1"/>
</dbReference>
<comment type="function">
    <text evidence="6">Specifically methylates the N7 position of guanine in position 535 of 16S rRNA.</text>
</comment>
<feature type="binding site" evidence="6">
    <location>
        <position position="77"/>
    </location>
    <ligand>
        <name>S-adenosyl-L-methionine</name>
        <dbReference type="ChEBI" id="CHEBI:59789"/>
    </ligand>
</feature>
<dbReference type="Gene3D" id="3.40.50.150">
    <property type="entry name" value="Vaccinia Virus protein VP39"/>
    <property type="match status" value="1"/>
</dbReference>